<dbReference type="RefSeq" id="WP_349761701.1">
    <property type="nucleotide sequence ID" value="NZ_JBEGCJ010000003.1"/>
</dbReference>
<sequence>MNELNESDALRADVYRLLARLLREAPDASLLDWLAGLEVEQDGTLLAEHWASLVDASGESSVEDLERAHFQHLVGVVQGDVTPYASWYRNGELMDAALVALRRDLKALGFRRAEHSRDPEDHLAALAEVMAMLIEGRSPEEARFFMTHLAPWATDCLADLGRVDTLFHARLGRLGHAFMEQEYRRLEAEAQQDPVRIVEP</sequence>
<reference evidence="2 3" key="1">
    <citation type="submission" date="2024-05" db="EMBL/GenBank/DDBJ databases">
        <title>Halomonas sp. SSM6 16S ribosomal RNA gene Genome sequencing and assembly.</title>
        <authorList>
            <person name="Yook S."/>
        </authorList>
    </citation>
    <scope>NUCLEOTIDE SEQUENCE [LARGE SCALE GENOMIC DNA]</scope>
    <source>
        <strain evidence="2 3">SSM6</strain>
    </source>
</reference>
<dbReference type="PANTHER" id="PTHR34227">
    <property type="entry name" value="CHAPERONE PROTEIN YCDY"/>
    <property type="match status" value="1"/>
</dbReference>
<dbReference type="PANTHER" id="PTHR34227:SF1">
    <property type="entry name" value="DIMETHYL SULFOXIDE REDUCTASE CHAPERONE-RELATED"/>
    <property type="match status" value="1"/>
</dbReference>
<comment type="caution">
    <text evidence="2">The sequence shown here is derived from an EMBL/GenBank/DDBJ whole genome shotgun (WGS) entry which is preliminary data.</text>
</comment>
<dbReference type="InterPro" id="IPR036411">
    <property type="entry name" value="TorD-like_sf"/>
</dbReference>
<accession>A0ABV1NEF4</accession>
<keyword evidence="1" id="KW-0143">Chaperone</keyword>
<evidence type="ECO:0000313" key="3">
    <source>
        <dbReference type="Proteomes" id="UP001442468"/>
    </source>
</evidence>
<name>A0ABV1NEF4_9GAMM</name>
<dbReference type="Gene3D" id="1.10.3480.10">
    <property type="entry name" value="TorD-like"/>
    <property type="match status" value="1"/>
</dbReference>
<dbReference type="SUPFAM" id="SSF89155">
    <property type="entry name" value="TorD-like"/>
    <property type="match status" value="1"/>
</dbReference>
<gene>
    <name evidence="2" type="ORF">ABE960_07915</name>
</gene>
<organism evidence="2 3">
    <name type="scientific">Halomonas aquatica</name>
    <dbReference type="NCBI Taxonomy" id="3151123"/>
    <lineage>
        <taxon>Bacteria</taxon>
        <taxon>Pseudomonadati</taxon>
        <taxon>Pseudomonadota</taxon>
        <taxon>Gammaproteobacteria</taxon>
        <taxon>Oceanospirillales</taxon>
        <taxon>Halomonadaceae</taxon>
        <taxon>Halomonas</taxon>
    </lineage>
</organism>
<evidence type="ECO:0000313" key="2">
    <source>
        <dbReference type="EMBL" id="MEQ6917441.1"/>
    </source>
</evidence>
<protein>
    <submittedName>
        <fullName evidence="2">Molecular chaperone TorD family protein</fullName>
    </submittedName>
</protein>
<dbReference type="EMBL" id="JBEGCJ010000003">
    <property type="protein sequence ID" value="MEQ6917441.1"/>
    <property type="molecule type" value="Genomic_DNA"/>
</dbReference>
<dbReference type="Proteomes" id="UP001442468">
    <property type="component" value="Unassembled WGS sequence"/>
</dbReference>
<proteinExistence type="predicted"/>
<dbReference type="InterPro" id="IPR020945">
    <property type="entry name" value="DMSO/NO3_reduct_chaperone"/>
</dbReference>
<keyword evidence="3" id="KW-1185">Reference proteome</keyword>
<dbReference type="Pfam" id="PF02613">
    <property type="entry name" value="Nitrate_red_del"/>
    <property type="match status" value="1"/>
</dbReference>
<evidence type="ECO:0000256" key="1">
    <source>
        <dbReference type="ARBA" id="ARBA00023186"/>
    </source>
</evidence>
<dbReference type="InterPro" id="IPR050289">
    <property type="entry name" value="TorD/DmsD_chaperones"/>
</dbReference>